<reference evidence="3 4" key="1">
    <citation type="journal article" date="2023" name="Plants (Basel)">
        <title>Bridging the Gap: Combining Genomics and Transcriptomics Approaches to Understand Stylosanthes scabra, an Orphan Legume from the Brazilian Caatinga.</title>
        <authorList>
            <person name="Ferreira-Neto J.R.C."/>
            <person name="da Silva M.D."/>
            <person name="Binneck E."/>
            <person name="de Melo N.F."/>
            <person name="da Silva R.H."/>
            <person name="de Melo A.L.T.M."/>
            <person name="Pandolfi V."/>
            <person name="Bustamante F.O."/>
            <person name="Brasileiro-Vidal A.C."/>
            <person name="Benko-Iseppon A.M."/>
        </authorList>
    </citation>
    <scope>NUCLEOTIDE SEQUENCE [LARGE SCALE GENOMIC DNA]</scope>
    <source>
        <tissue evidence="3">Leaves</tissue>
    </source>
</reference>
<evidence type="ECO:0000256" key="2">
    <source>
        <dbReference type="SAM" id="SignalP"/>
    </source>
</evidence>
<feature type="chain" id="PRO_5047063524" evidence="2">
    <location>
        <begin position="18"/>
        <end position="141"/>
    </location>
</feature>
<keyword evidence="2" id="KW-0732">Signal</keyword>
<comment type="caution">
    <text evidence="3">The sequence shown here is derived from an EMBL/GenBank/DDBJ whole genome shotgun (WGS) entry which is preliminary data.</text>
</comment>
<feature type="signal peptide" evidence="2">
    <location>
        <begin position="1"/>
        <end position="17"/>
    </location>
</feature>
<feature type="transmembrane region" description="Helical" evidence="1">
    <location>
        <begin position="60"/>
        <end position="82"/>
    </location>
</feature>
<evidence type="ECO:0000313" key="4">
    <source>
        <dbReference type="Proteomes" id="UP001341840"/>
    </source>
</evidence>
<keyword evidence="1" id="KW-1133">Transmembrane helix</keyword>
<keyword evidence="1" id="KW-0812">Transmembrane</keyword>
<dbReference type="Proteomes" id="UP001341840">
    <property type="component" value="Unassembled WGS sequence"/>
</dbReference>
<name>A0ABU6YJP3_9FABA</name>
<organism evidence="3 4">
    <name type="scientific">Stylosanthes scabra</name>
    <dbReference type="NCBI Taxonomy" id="79078"/>
    <lineage>
        <taxon>Eukaryota</taxon>
        <taxon>Viridiplantae</taxon>
        <taxon>Streptophyta</taxon>
        <taxon>Embryophyta</taxon>
        <taxon>Tracheophyta</taxon>
        <taxon>Spermatophyta</taxon>
        <taxon>Magnoliopsida</taxon>
        <taxon>eudicotyledons</taxon>
        <taxon>Gunneridae</taxon>
        <taxon>Pentapetalae</taxon>
        <taxon>rosids</taxon>
        <taxon>fabids</taxon>
        <taxon>Fabales</taxon>
        <taxon>Fabaceae</taxon>
        <taxon>Papilionoideae</taxon>
        <taxon>50 kb inversion clade</taxon>
        <taxon>dalbergioids sensu lato</taxon>
        <taxon>Dalbergieae</taxon>
        <taxon>Pterocarpus clade</taxon>
        <taxon>Stylosanthes</taxon>
    </lineage>
</organism>
<evidence type="ECO:0000256" key="1">
    <source>
        <dbReference type="SAM" id="Phobius"/>
    </source>
</evidence>
<keyword evidence="1" id="KW-0472">Membrane</keyword>
<proteinExistence type="predicted"/>
<keyword evidence="4" id="KW-1185">Reference proteome</keyword>
<accession>A0ABU6YJP3</accession>
<gene>
    <name evidence="3" type="ORF">PIB30_053420</name>
</gene>
<protein>
    <submittedName>
        <fullName evidence="3">Uncharacterized protein</fullName>
    </submittedName>
</protein>
<sequence length="141" mass="15662">MTLLLTFYYLIRSGALAGGESETPKGFRASVGNFSEKFGEWGKVSGTEVVVAVDWGSICFAGYLATLEVVLSIVCLMGVLLVRNRSWGSMQQHCPPEVVDTHRCNGNYMHIYRNAWLEFVENYGSAERAELGFWVPSAELL</sequence>
<evidence type="ECO:0000313" key="3">
    <source>
        <dbReference type="EMBL" id="MED6209308.1"/>
    </source>
</evidence>
<dbReference type="EMBL" id="JASCZI010242052">
    <property type="protein sequence ID" value="MED6209308.1"/>
    <property type="molecule type" value="Genomic_DNA"/>
</dbReference>